<keyword evidence="2" id="KW-1185">Reference proteome</keyword>
<organism evidence="1 2">
    <name type="scientific">Elysia crispata</name>
    <name type="common">lettuce slug</name>
    <dbReference type="NCBI Taxonomy" id="231223"/>
    <lineage>
        <taxon>Eukaryota</taxon>
        <taxon>Metazoa</taxon>
        <taxon>Spiralia</taxon>
        <taxon>Lophotrochozoa</taxon>
        <taxon>Mollusca</taxon>
        <taxon>Gastropoda</taxon>
        <taxon>Heterobranchia</taxon>
        <taxon>Euthyneura</taxon>
        <taxon>Panpulmonata</taxon>
        <taxon>Sacoglossa</taxon>
        <taxon>Placobranchoidea</taxon>
        <taxon>Plakobranchidae</taxon>
        <taxon>Elysia</taxon>
    </lineage>
</organism>
<dbReference type="AlphaFoldDB" id="A0AAE1E9X0"/>
<dbReference type="EMBL" id="JAWDGP010000534">
    <property type="protein sequence ID" value="KAK3799799.1"/>
    <property type="molecule type" value="Genomic_DNA"/>
</dbReference>
<gene>
    <name evidence="1" type="ORF">RRG08_048524</name>
</gene>
<comment type="caution">
    <text evidence="1">The sequence shown here is derived from an EMBL/GenBank/DDBJ whole genome shotgun (WGS) entry which is preliminary data.</text>
</comment>
<evidence type="ECO:0000313" key="2">
    <source>
        <dbReference type="Proteomes" id="UP001283361"/>
    </source>
</evidence>
<evidence type="ECO:0000313" key="1">
    <source>
        <dbReference type="EMBL" id="KAK3799799.1"/>
    </source>
</evidence>
<protein>
    <submittedName>
        <fullName evidence="1">Uncharacterized protein</fullName>
    </submittedName>
</protein>
<sequence length="80" mass="8964">MAMRFFFNKDTRAFLEQTASFVCHAMVSCDTDWAEYCHVPTRDSDNPVPSLTVMLSVVTWSRLGHAASLASIRLSVLINP</sequence>
<name>A0AAE1E9X0_9GAST</name>
<reference evidence="1" key="1">
    <citation type="journal article" date="2023" name="G3 (Bethesda)">
        <title>A reference genome for the long-term kleptoplast-retaining sea slug Elysia crispata morphotype clarki.</title>
        <authorList>
            <person name="Eastman K.E."/>
            <person name="Pendleton A.L."/>
            <person name="Shaikh M.A."/>
            <person name="Suttiyut T."/>
            <person name="Ogas R."/>
            <person name="Tomko P."/>
            <person name="Gavelis G."/>
            <person name="Widhalm J.R."/>
            <person name="Wisecaver J.H."/>
        </authorList>
    </citation>
    <scope>NUCLEOTIDE SEQUENCE</scope>
    <source>
        <strain evidence="1">ECLA1</strain>
    </source>
</reference>
<dbReference type="Proteomes" id="UP001283361">
    <property type="component" value="Unassembled WGS sequence"/>
</dbReference>
<proteinExistence type="predicted"/>
<accession>A0AAE1E9X0</accession>
<dbReference type="PROSITE" id="PS51257">
    <property type="entry name" value="PROKAR_LIPOPROTEIN"/>
    <property type="match status" value="1"/>
</dbReference>